<accession>A0A0W8FZK1</accession>
<dbReference type="Gene3D" id="3.30.70.1280">
    <property type="entry name" value="SP0830-like domains"/>
    <property type="match status" value="1"/>
</dbReference>
<reference evidence="1" key="1">
    <citation type="journal article" date="2015" name="Proc. Natl. Acad. Sci. U.S.A.">
        <title>Networks of energetic and metabolic interactions define dynamics in microbial communities.</title>
        <authorList>
            <person name="Embree M."/>
            <person name="Liu J.K."/>
            <person name="Al-Bassam M.M."/>
            <person name="Zengler K."/>
        </authorList>
    </citation>
    <scope>NUCLEOTIDE SEQUENCE</scope>
</reference>
<gene>
    <name evidence="1" type="ORF">ASZ90_003828</name>
</gene>
<name>A0A0W8FZK1_9ZZZZ</name>
<protein>
    <recommendedName>
        <fullName evidence="2">DUF1697 domain-containing protein</fullName>
    </recommendedName>
</protein>
<dbReference type="SUPFAM" id="SSF160379">
    <property type="entry name" value="SP0830-like"/>
    <property type="match status" value="1"/>
</dbReference>
<comment type="caution">
    <text evidence="1">The sequence shown here is derived from an EMBL/GenBank/DDBJ whole genome shotgun (WGS) entry which is preliminary data.</text>
</comment>
<dbReference type="AlphaFoldDB" id="A0A0W8FZK1"/>
<sequence>MQTYIALFRAINVLGNNLLPMKDLKSILEKLGVEEIKTYIQSGNVVFNYTGSDITDLSKKITAAIKRNHGFEPNVIFLKQKDIEKTISSNPFPEGDLAPQTLHAFFLESKPENPNLKKMDEIKTKTERYMLIDKIFYLHTPDGFGRSKLGAQTEKLLGVSATARNWRTVNKILEMINQDNLK</sequence>
<dbReference type="Pfam" id="PF08002">
    <property type="entry name" value="DUF1697"/>
    <property type="match status" value="1"/>
</dbReference>
<proteinExistence type="predicted"/>
<evidence type="ECO:0008006" key="2">
    <source>
        <dbReference type="Google" id="ProtNLM"/>
    </source>
</evidence>
<dbReference type="PIRSF" id="PIRSF008502">
    <property type="entry name" value="UCP008502"/>
    <property type="match status" value="1"/>
</dbReference>
<dbReference type="EMBL" id="LNQE01000483">
    <property type="protein sequence ID" value="KUG26330.1"/>
    <property type="molecule type" value="Genomic_DNA"/>
</dbReference>
<dbReference type="PANTHER" id="PTHR36439">
    <property type="entry name" value="BLL4334 PROTEIN"/>
    <property type="match status" value="1"/>
</dbReference>
<evidence type="ECO:0000313" key="1">
    <source>
        <dbReference type="EMBL" id="KUG26330.1"/>
    </source>
</evidence>
<dbReference type="PANTHER" id="PTHR36439:SF1">
    <property type="entry name" value="DUF1697 DOMAIN-CONTAINING PROTEIN"/>
    <property type="match status" value="1"/>
</dbReference>
<organism evidence="1">
    <name type="scientific">hydrocarbon metagenome</name>
    <dbReference type="NCBI Taxonomy" id="938273"/>
    <lineage>
        <taxon>unclassified sequences</taxon>
        <taxon>metagenomes</taxon>
        <taxon>ecological metagenomes</taxon>
    </lineage>
</organism>
<dbReference type="InterPro" id="IPR012545">
    <property type="entry name" value="DUF1697"/>
</dbReference>